<evidence type="ECO:0000313" key="2">
    <source>
        <dbReference type="EMBL" id="SHI91460.1"/>
    </source>
</evidence>
<feature type="chain" id="PRO_5012093293" evidence="1">
    <location>
        <begin position="25"/>
        <end position="160"/>
    </location>
</feature>
<keyword evidence="3" id="KW-1185">Reference proteome</keyword>
<dbReference type="STRING" id="415425.SAMN05444363_2081"/>
<feature type="signal peptide" evidence="1">
    <location>
        <begin position="1"/>
        <end position="24"/>
    </location>
</feature>
<keyword evidence="1" id="KW-0732">Signal</keyword>
<dbReference type="Proteomes" id="UP000184488">
    <property type="component" value="Unassembled WGS sequence"/>
</dbReference>
<dbReference type="AlphaFoldDB" id="A0A1M6F1A0"/>
<name>A0A1M6F1A0_9FLAO</name>
<evidence type="ECO:0000256" key="1">
    <source>
        <dbReference type="SAM" id="SignalP"/>
    </source>
</evidence>
<organism evidence="2 3">
    <name type="scientific">Flavobacterium terrae</name>
    <dbReference type="NCBI Taxonomy" id="415425"/>
    <lineage>
        <taxon>Bacteria</taxon>
        <taxon>Pseudomonadati</taxon>
        <taxon>Bacteroidota</taxon>
        <taxon>Flavobacteriia</taxon>
        <taxon>Flavobacteriales</taxon>
        <taxon>Flavobacteriaceae</taxon>
        <taxon>Flavobacterium</taxon>
    </lineage>
</organism>
<protein>
    <submittedName>
        <fullName evidence="2">Uncharacterized protein</fullName>
    </submittedName>
</protein>
<sequence length="160" mass="19180">MDKIFKIILILFPSIVMFSQSSKANLNEMYNSFLKTDPKKENREGVDFLVKQYYILEKIEKDGSAFLKTNADSEIQNLESDAYLFWENVMNFEKVFPELENNIKKEKLDAFLYLIGQLKENYEVFTRFFNNTDKRNEYFDEFKLKKDSLKDLLIKLLKDF</sequence>
<evidence type="ECO:0000313" key="3">
    <source>
        <dbReference type="Proteomes" id="UP000184488"/>
    </source>
</evidence>
<dbReference type="EMBL" id="FQZI01000003">
    <property type="protein sequence ID" value="SHI91460.1"/>
    <property type="molecule type" value="Genomic_DNA"/>
</dbReference>
<reference evidence="3" key="1">
    <citation type="submission" date="2016-11" db="EMBL/GenBank/DDBJ databases">
        <authorList>
            <person name="Varghese N."/>
            <person name="Submissions S."/>
        </authorList>
    </citation>
    <scope>NUCLEOTIDE SEQUENCE [LARGE SCALE GENOMIC DNA]</scope>
    <source>
        <strain evidence="3">DSM 18829</strain>
    </source>
</reference>
<gene>
    <name evidence="2" type="ORF">SAMN05444363_2081</name>
</gene>
<dbReference type="RefSeq" id="WP_073311086.1">
    <property type="nucleotide sequence ID" value="NZ_FQZI01000003.1"/>
</dbReference>
<proteinExistence type="predicted"/>
<accession>A0A1M6F1A0</accession>